<dbReference type="PANTHER" id="PTHR19288">
    <property type="entry name" value="4-NITROPHENYLPHOSPHATASE-RELATED"/>
    <property type="match status" value="1"/>
</dbReference>
<dbReference type="InterPro" id="IPR036412">
    <property type="entry name" value="HAD-like_sf"/>
</dbReference>
<dbReference type="STRING" id="1223802.SUTH_03282"/>
<comment type="similarity">
    <text evidence="3">Belongs to the HAD-like hydrolase superfamily.</text>
</comment>
<sequence>MPLQEFPAMMKLRRPPQAVLIDLAGVLHTGDLALPGAVDALKRLRRSGLPLRFLTNTTRSPSATVIAKLRRMGFDLHPGEVQTAVLATRRLVAMRGLKPHYLVHPDIAGEIGPSNPNPDCVVLGDAGAYFSYAALNTVFRLLMQGLPLLAMARNRYFMEEDGLSLDMGAYVAGLEYSTGTQAEIVGKPARPFFETALADLGVAAEDAVLIGDDLADDIGGAQEAGIPGILVRTGKFRPEDERHATIRPDRVVDDFAAAVAALSV</sequence>
<evidence type="ECO:0000256" key="2">
    <source>
        <dbReference type="ARBA" id="ARBA00004496"/>
    </source>
</evidence>
<dbReference type="NCBIfam" id="TIGR01458">
    <property type="entry name" value="HAD-SF-IIA-hyp3"/>
    <property type="match status" value="1"/>
</dbReference>
<evidence type="ECO:0000313" key="12">
    <source>
        <dbReference type="EMBL" id="BAO31053.1"/>
    </source>
</evidence>
<dbReference type="AlphaFoldDB" id="W0SML4"/>
<keyword evidence="7 12" id="KW-0378">Hydrolase</keyword>
<evidence type="ECO:0000256" key="4">
    <source>
        <dbReference type="ARBA" id="ARBA00012146"/>
    </source>
</evidence>
<dbReference type="EMBL" id="AP012547">
    <property type="protein sequence ID" value="BAO31053.1"/>
    <property type="molecule type" value="Genomic_DNA"/>
</dbReference>
<evidence type="ECO:0000256" key="10">
    <source>
        <dbReference type="ARBA" id="ARBA00039357"/>
    </source>
</evidence>
<evidence type="ECO:0000256" key="1">
    <source>
        <dbReference type="ARBA" id="ARBA00001946"/>
    </source>
</evidence>
<proteinExistence type="inferred from homology"/>
<dbReference type="HOGENOM" id="CLU_043473_4_0_4"/>
<keyword evidence="13" id="KW-1185">Reference proteome</keyword>
<comment type="function">
    <text evidence="9">Phosphatase that hydrolyzes imidodiphosphate, 3-phosphohistidine and 6-phospholysine. Has broad substrate specificity and can also hydrolyze inorganic diphosphate, but with lower efficiency.</text>
</comment>
<comment type="catalytic activity">
    <reaction evidence="11">
        <text>diphosphate + H2O = 2 phosphate + H(+)</text>
        <dbReference type="Rhea" id="RHEA:24576"/>
        <dbReference type="ChEBI" id="CHEBI:15377"/>
        <dbReference type="ChEBI" id="CHEBI:15378"/>
        <dbReference type="ChEBI" id="CHEBI:33019"/>
        <dbReference type="ChEBI" id="CHEBI:43474"/>
        <dbReference type="EC" id="3.6.1.1"/>
    </reaction>
</comment>
<evidence type="ECO:0000313" key="13">
    <source>
        <dbReference type="Proteomes" id="UP000031637"/>
    </source>
</evidence>
<dbReference type="Pfam" id="PF13242">
    <property type="entry name" value="Hydrolase_like"/>
    <property type="match status" value="1"/>
</dbReference>
<dbReference type="Pfam" id="PF13344">
    <property type="entry name" value="Hydrolase_6"/>
    <property type="match status" value="1"/>
</dbReference>
<dbReference type="KEGG" id="shd:SUTH_03282"/>
<dbReference type="Gene3D" id="3.40.50.1000">
    <property type="entry name" value="HAD superfamily/HAD-like"/>
    <property type="match status" value="2"/>
</dbReference>
<dbReference type="EC" id="3.6.1.1" evidence="4"/>
<keyword evidence="5" id="KW-0963">Cytoplasm</keyword>
<dbReference type="GO" id="GO:0046872">
    <property type="term" value="F:metal ion binding"/>
    <property type="evidence" value="ECO:0007669"/>
    <property type="project" value="UniProtKB-KW"/>
</dbReference>
<dbReference type="SUPFAM" id="SSF56784">
    <property type="entry name" value="HAD-like"/>
    <property type="match status" value="1"/>
</dbReference>
<dbReference type="GO" id="GO:0016791">
    <property type="term" value="F:phosphatase activity"/>
    <property type="evidence" value="ECO:0007669"/>
    <property type="project" value="InterPro"/>
</dbReference>
<dbReference type="GO" id="GO:0004427">
    <property type="term" value="F:inorganic diphosphate phosphatase activity"/>
    <property type="evidence" value="ECO:0007669"/>
    <property type="project" value="UniProtKB-EC"/>
</dbReference>
<evidence type="ECO:0000256" key="11">
    <source>
        <dbReference type="ARBA" id="ARBA00047820"/>
    </source>
</evidence>
<dbReference type="Proteomes" id="UP000031637">
    <property type="component" value="Chromosome"/>
</dbReference>
<evidence type="ECO:0000256" key="8">
    <source>
        <dbReference type="ARBA" id="ARBA00022842"/>
    </source>
</evidence>
<keyword evidence="8" id="KW-0460">Magnesium</keyword>
<dbReference type="GO" id="GO:0005829">
    <property type="term" value="C:cytosol"/>
    <property type="evidence" value="ECO:0007669"/>
    <property type="project" value="TreeGrafter"/>
</dbReference>
<evidence type="ECO:0000256" key="3">
    <source>
        <dbReference type="ARBA" id="ARBA00007958"/>
    </source>
</evidence>
<organism evidence="12 13">
    <name type="scientific">Sulfuritalea hydrogenivorans sk43H</name>
    <dbReference type="NCBI Taxonomy" id="1223802"/>
    <lineage>
        <taxon>Bacteria</taxon>
        <taxon>Pseudomonadati</taxon>
        <taxon>Pseudomonadota</taxon>
        <taxon>Betaproteobacteria</taxon>
        <taxon>Nitrosomonadales</taxon>
        <taxon>Sterolibacteriaceae</taxon>
        <taxon>Sulfuritalea</taxon>
    </lineage>
</organism>
<dbReference type="InterPro" id="IPR006355">
    <property type="entry name" value="LHPP/HDHD2"/>
</dbReference>
<evidence type="ECO:0000256" key="5">
    <source>
        <dbReference type="ARBA" id="ARBA00022490"/>
    </source>
</evidence>
<dbReference type="PANTHER" id="PTHR19288:SF44">
    <property type="entry name" value="PHOSPHOLYSINE PHOSPHOHISTIDINE INORGANIC PYROPHOSPHATE PHOSPHATASE"/>
    <property type="match status" value="1"/>
</dbReference>
<dbReference type="InterPro" id="IPR006357">
    <property type="entry name" value="HAD-SF_hydro_IIA"/>
</dbReference>
<dbReference type="InterPro" id="IPR023214">
    <property type="entry name" value="HAD_sf"/>
</dbReference>
<evidence type="ECO:0000256" key="7">
    <source>
        <dbReference type="ARBA" id="ARBA00022801"/>
    </source>
</evidence>
<comment type="cofactor">
    <cofactor evidence="1">
        <name>Mg(2+)</name>
        <dbReference type="ChEBI" id="CHEBI:18420"/>
    </cofactor>
</comment>
<protein>
    <recommendedName>
        <fullName evidence="10">Phospholysine phosphohistidine inorganic pyrophosphate phosphatase</fullName>
        <ecNumber evidence="4">3.6.1.1</ecNumber>
    </recommendedName>
</protein>
<comment type="subcellular location">
    <subcellularLocation>
        <location evidence="2">Cytoplasm</location>
    </subcellularLocation>
</comment>
<keyword evidence="6" id="KW-0479">Metal-binding</keyword>
<reference evidence="12 13" key="1">
    <citation type="journal article" date="2014" name="Syst. Appl. Microbiol.">
        <title>Complete genomes of freshwater sulfur oxidizers Sulfuricella denitrificans skB26 and Sulfuritalea hydrogenivorans sk43H: genetic insights into the sulfur oxidation pathway of betaproteobacteria.</title>
        <authorList>
            <person name="Watanabe T."/>
            <person name="Kojima H."/>
            <person name="Fukui M."/>
        </authorList>
    </citation>
    <scope>NUCLEOTIDE SEQUENCE [LARGE SCALE GENOMIC DNA]</scope>
    <source>
        <strain evidence="12">DSM22779</strain>
    </source>
</reference>
<accession>W0SML4</accession>
<gene>
    <name evidence="12" type="ORF">SUTH_03282</name>
</gene>
<evidence type="ECO:0000256" key="6">
    <source>
        <dbReference type="ARBA" id="ARBA00022723"/>
    </source>
</evidence>
<name>W0SML4_9PROT</name>
<evidence type="ECO:0000256" key="9">
    <source>
        <dbReference type="ARBA" id="ARBA00037258"/>
    </source>
</evidence>